<feature type="compositionally biased region" description="Basic and acidic residues" evidence="1">
    <location>
        <begin position="499"/>
        <end position="511"/>
    </location>
</feature>
<evidence type="ECO:0000313" key="2">
    <source>
        <dbReference type="EMBL" id="KAK1340781.1"/>
    </source>
</evidence>
<name>A0AA40I0H4_CNENI</name>
<evidence type="ECO:0000256" key="1">
    <source>
        <dbReference type="SAM" id="MobiDB-lite"/>
    </source>
</evidence>
<accession>A0AA40I0H4</accession>
<dbReference type="PANTHER" id="PTHR15530">
    <property type="entry name" value="SERTA DOMAIN-CONTAINING PROTEIN 3"/>
    <property type="match status" value="1"/>
</dbReference>
<dbReference type="GO" id="GO:0045893">
    <property type="term" value="P:positive regulation of DNA-templated transcription"/>
    <property type="evidence" value="ECO:0007669"/>
    <property type="project" value="TreeGrafter"/>
</dbReference>
<feature type="region of interest" description="Disordered" evidence="1">
    <location>
        <begin position="411"/>
        <end position="593"/>
    </location>
</feature>
<dbReference type="AlphaFoldDB" id="A0AA40I0H4"/>
<dbReference type="Proteomes" id="UP001177744">
    <property type="component" value="Unassembled WGS sequence"/>
</dbReference>
<feature type="region of interest" description="Disordered" evidence="1">
    <location>
        <begin position="312"/>
        <end position="356"/>
    </location>
</feature>
<dbReference type="InterPro" id="IPR039585">
    <property type="entry name" value="SERTAD3"/>
</dbReference>
<proteinExistence type="predicted"/>
<sequence>MVASEAVVGSVSGSNAATVVAVVAVGGARSGGSRRGVAGGVRGRGGLGGGGGCGQGVVRRVARGGAGGQVGPQKQHAGLRRRRQRGRRVGVIRGSGSARPQRQLCQQAQRVGSAGRGGLGWVGGTGGRHHARSARPALPAAAGEKLQAAPRLAQAPCPPESLILGKEDFSCPPPPALSQGAGRLPSMRLRSSESGALPGSQNEVLPQADPGFSEALSSWYLMDSGLHNCFLDVDTSKVEKEPEPAPPEPPHSLFCAPSSCSLCDHWGLLEDKLGLSKDDRDVLPDFLSDLTPNLFIVDELTRRTEMAALLFADSSGKQEPPDPHGADDRADLKEGSTDQKGEPLSRVHGTASAPHPRDACASLLAVGQFWDKRTKLKTPAWSHSDSSPLGLMSDSLWFGLGWTQGHCFTRIQGPTASPGPGARLTRIQGPVASPGPGAQGSPGSRGPRPRPDPGPRAHPDPGARGLARTRGPGLTRIQGPAASPGPGAQGSPGSRGPRPRPDPGPRAHPDPGARGLARTRGPGLTRIQGPAASPGPGAQGSPGSRGTRPRPDPGFSLTRTQGRTASPRPRIQPHPDPGAHGLARTQGHVASPGPGAQRGFVFLIPIPVGQFPLSNSFGHFLRVPGQPPQNSLGGGLGEAPECPVRGGGLVRGGCVGPWVCSGGRSPSVRTWPLPGC</sequence>
<dbReference type="PANTHER" id="PTHR15530:SF0">
    <property type="entry name" value="SERTA DOMAIN-CONTAINING PROTEIN 3"/>
    <property type="match status" value="1"/>
</dbReference>
<feature type="region of interest" description="Disordered" evidence="1">
    <location>
        <begin position="64"/>
        <end position="152"/>
    </location>
</feature>
<protein>
    <submittedName>
        <fullName evidence="2">Uncharacterized protein</fullName>
    </submittedName>
</protein>
<feature type="compositionally biased region" description="Low complexity" evidence="1">
    <location>
        <begin position="478"/>
        <end position="496"/>
    </location>
</feature>
<feature type="compositionally biased region" description="Basic residues" evidence="1">
    <location>
        <begin position="77"/>
        <end position="90"/>
    </location>
</feature>
<feature type="compositionally biased region" description="Low complexity" evidence="1">
    <location>
        <begin position="528"/>
        <end position="544"/>
    </location>
</feature>
<feature type="compositionally biased region" description="Low complexity" evidence="1">
    <location>
        <begin position="429"/>
        <end position="446"/>
    </location>
</feature>
<keyword evidence="3" id="KW-1185">Reference proteome</keyword>
<dbReference type="EMBL" id="JAULJE010000007">
    <property type="protein sequence ID" value="KAK1340781.1"/>
    <property type="molecule type" value="Genomic_DNA"/>
</dbReference>
<feature type="region of interest" description="Disordered" evidence="1">
    <location>
        <begin position="164"/>
        <end position="208"/>
    </location>
</feature>
<feature type="compositionally biased region" description="Gly residues" evidence="1">
    <location>
        <begin position="114"/>
        <end position="126"/>
    </location>
</feature>
<feature type="compositionally biased region" description="Basic and acidic residues" evidence="1">
    <location>
        <begin position="319"/>
        <end position="345"/>
    </location>
</feature>
<organism evidence="2 3">
    <name type="scientific">Cnephaeus nilssonii</name>
    <name type="common">Northern bat</name>
    <name type="synonym">Eptesicus nilssonii</name>
    <dbReference type="NCBI Taxonomy" id="3371016"/>
    <lineage>
        <taxon>Eukaryota</taxon>
        <taxon>Metazoa</taxon>
        <taxon>Chordata</taxon>
        <taxon>Craniata</taxon>
        <taxon>Vertebrata</taxon>
        <taxon>Euteleostomi</taxon>
        <taxon>Mammalia</taxon>
        <taxon>Eutheria</taxon>
        <taxon>Laurasiatheria</taxon>
        <taxon>Chiroptera</taxon>
        <taxon>Yangochiroptera</taxon>
        <taxon>Vespertilionidae</taxon>
        <taxon>Cnephaeus</taxon>
    </lineage>
</organism>
<comment type="caution">
    <text evidence="2">The sequence shown here is derived from an EMBL/GenBank/DDBJ whole genome shotgun (WGS) entry which is preliminary data.</text>
</comment>
<dbReference type="GO" id="GO:0005634">
    <property type="term" value="C:nucleus"/>
    <property type="evidence" value="ECO:0007669"/>
    <property type="project" value="TreeGrafter"/>
</dbReference>
<evidence type="ECO:0000313" key="3">
    <source>
        <dbReference type="Proteomes" id="UP001177744"/>
    </source>
</evidence>
<reference evidence="2" key="1">
    <citation type="submission" date="2023-06" db="EMBL/GenBank/DDBJ databases">
        <title>Reference genome for the Northern bat (Eptesicus nilssonii), a most northern bat species.</title>
        <authorList>
            <person name="Laine V.N."/>
            <person name="Pulliainen A.T."/>
            <person name="Lilley T.M."/>
        </authorList>
    </citation>
    <scope>NUCLEOTIDE SEQUENCE</scope>
    <source>
        <strain evidence="2">BLF_Eptnil</strain>
        <tissue evidence="2">Kidney</tissue>
    </source>
</reference>
<feature type="compositionally biased region" description="Basic and acidic residues" evidence="1">
    <location>
        <begin position="449"/>
        <end position="461"/>
    </location>
</feature>
<gene>
    <name evidence="2" type="ORF">QTO34_017175</name>
</gene>